<dbReference type="Gene3D" id="2.40.128.20">
    <property type="match status" value="1"/>
</dbReference>
<name>A0A8H6VJ82_9PEZI</name>
<dbReference type="InterPro" id="IPR022271">
    <property type="entry name" value="Lipocalin_ApoD"/>
</dbReference>
<proteinExistence type="inferred from homology"/>
<comment type="similarity">
    <text evidence="1 2">Belongs to the calycin superfamily. Lipocalin family.</text>
</comment>
<dbReference type="InterPro" id="IPR012674">
    <property type="entry name" value="Calycin"/>
</dbReference>
<keyword evidence="4" id="KW-0449">Lipoprotein</keyword>
<feature type="chain" id="PRO_5034401642" evidence="2">
    <location>
        <begin position="19"/>
        <end position="222"/>
    </location>
</feature>
<keyword evidence="2" id="KW-0732">Signal</keyword>
<evidence type="ECO:0000256" key="2">
    <source>
        <dbReference type="PIRNR" id="PIRNR036893"/>
    </source>
</evidence>
<dbReference type="OrthoDB" id="565904at2759"/>
<protein>
    <submittedName>
        <fullName evidence="4">Outer membrane lipoprotein Blc</fullName>
    </submittedName>
</protein>
<dbReference type="CDD" id="cd19438">
    <property type="entry name" value="lipocalin_Blc-like"/>
    <property type="match status" value="1"/>
</dbReference>
<comment type="caution">
    <text evidence="4">The sequence shown here is derived from an EMBL/GenBank/DDBJ whole genome shotgun (WGS) entry which is preliminary data.</text>
</comment>
<evidence type="ECO:0000259" key="3">
    <source>
        <dbReference type="Pfam" id="PF08212"/>
    </source>
</evidence>
<reference evidence="4" key="1">
    <citation type="submission" date="2020-04" db="EMBL/GenBank/DDBJ databases">
        <title>Draft genome resource of the tomato pathogen Pseudocercospora fuligena.</title>
        <authorList>
            <person name="Zaccaron A."/>
        </authorList>
    </citation>
    <scope>NUCLEOTIDE SEQUENCE</scope>
    <source>
        <strain evidence="4">PF001</strain>
    </source>
</reference>
<keyword evidence="5" id="KW-1185">Reference proteome</keyword>
<organism evidence="4 5">
    <name type="scientific">Pseudocercospora fuligena</name>
    <dbReference type="NCBI Taxonomy" id="685502"/>
    <lineage>
        <taxon>Eukaryota</taxon>
        <taxon>Fungi</taxon>
        <taxon>Dikarya</taxon>
        <taxon>Ascomycota</taxon>
        <taxon>Pezizomycotina</taxon>
        <taxon>Dothideomycetes</taxon>
        <taxon>Dothideomycetidae</taxon>
        <taxon>Mycosphaerellales</taxon>
        <taxon>Mycosphaerellaceae</taxon>
        <taxon>Pseudocercospora</taxon>
    </lineage>
</organism>
<dbReference type="PANTHER" id="PTHR10612">
    <property type="entry name" value="APOLIPOPROTEIN D"/>
    <property type="match status" value="1"/>
</dbReference>
<dbReference type="GO" id="GO:0006629">
    <property type="term" value="P:lipid metabolic process"/>
    <property type="evidence" value="ECO:0007669"/>
    <property type="project" value="TreeGrafter"/>
</dbReference>
<dbReference type="PIRSF" id="PIRSF036893">
    <property type="entry name" value="Lipocalin_ApoD"/>
    <property type="match status" value="1"/>
</dbReference>
<dbReference type="PANTHER" id="PTHR10612:SF34">
    <property type="entry name" value="APOLIPOPROTEIN D"/>
    <property type="match status" value="1"/>
</dbReference>
<dbReference type="Pfam" id="PF08212">
    <property type="entry name" value="Lipocalin_2"/>
    <property type="match status" value="1"/>
</dbReference>
<feature type="domain" description="Lipocalin/cytosolic fatty-acid binding" evidence="3">
    <location>
        <begin position="57"/>
        <end position="215"/>
    </location>
</feature>
<dbReference type="EMBL" id="JABCIY010000077">
    <property type="protein sequence ID" value="KAF7193645.1"/>
    <property type="molecule type" value="Genomic_DNA"/>
</dbReference>
<dbReference type="SUPFAM" id="SSF50814">
    <property type="entry name" value="Lipocalins"/>
    <property type="match status" value="1"/>
</dbReference>
<dbReference type="GO" id="GO:0000302">
    <property type="term" value="P:response to reactive oxygen species"/>
    <property type="evidence" value="ECO:0007669"/>
    <property type="project" value="TreeGrafter"/>
</dbReference>
<dbReference type="InterPro" id="IPR047202">
    <property type="entry name" value="Lipocalin_Blc-like_dom"/>
</dbReference>
<accession>A0A8H6VJ82</accession>
<gene>
    <name evidence="4" type="ORF">HII31_04991</name>
</gene>
<dbReference type="InterPro" id="IPR000566">
    <property type="entry name" value="Lipocln_cytosolic_FA-bd_dom"/>
</dbReference>
<feature type="signal peptide" evidence="2">
    <location>
        <begin position="1"/>
        <end position="18"/>
    </location>
</feature>
<sequence length="222" mass="23658">MLATTAYLALCLTGAAFSSPLTSRSVLRRSTNSSQPAVIDASYDGQCFYPKPTSNFELDSYLGRWYQVAGTLAPFTAGCKCIYADYSPNDNGTVNVQNGCELQGREINIQGTATPVSPYAGYGHVGVLKVQFPGQPAPDCPGPNYIVQEIGAESSESGCHVNAESDDAFAIVQASNFTTLFVLSRQQNPANASIEAWLQRAKSLGSDLSNVAVTDQSQCQFT</sequence>
<evidence type="ECO:0000256" key="1">
    <source>
        <dbReference type="ARBA" id="ARBA00006889"/>
    </source>
</evidence>
<dbReference type="Proteomes" id="UP000660729">
    <property type="component" value="Unassembled WGS sequence"/>
</dbReference>
<dbReference type="GO" id="GO:0005737">
    <property type="term" value="C:cytoplasm"/>
    <property type="evidence" value="ECO:0007669"/>
    <property type="project" value="TreeGrafter"/>
</dbReference>
<evidence type="ECO:0000313" key="4">
    <source>
        <dbReference type="EMBL" id="KAF7193645.1"/>
    </source>
</evidence>
<dbReference type="AlphaFoldDB" id="A0A8H6VJ82"/>
<evidence type="ECO:0000313" key="5">
    <source>
        <dbReference type="Proteomes" id="UP000660729"/>
    </source>
</evidence>